<evidence type="ECO:0000256" key="1">
    <source>
        <dbReference type="SAM" id="MobiDB-lite"/>
    </source>
</evidence>
<dbReference type="Proteomes" id="UP000637769">
    <property type="component" value="Unassembled WGS sequence"/>
</dbReference>
<name>A0ABQ1MEX9_9PROT</name>
<dbReference type="EMBL" id="BMCH01000007">
    <property type="protein sequence ID" value="GGC38597.1"/>
    <property type="molecule type" value="Genomic_DNA"/>
</dbReference>
<comment type="caution">
    <text evidence="3">The sequence shown here is derived from an EMBL/GenBank/DDBJ whole genome shotgun (WGS) entry which is preliminary data.</text>
</comment>
<reference evidence="4" key="1">
    <citation type="journal article" date="2019" name="Int. J. Syst. Evol. Microbiol.">
        <title>The Global Catalogue of Microorganisms (GCM) 10K type strain sequencing project: providing services to taxonomists for standard genome sequencing and annotation.</title>
        <authorList>
            <consortium name="The Broad Institute Genomics Platform"/>
            <consortium name="The Broad Institute Genome Sequencing Center for Infectious Disease"/>
            <person name="Wu L."/>
            <person name="Ma J."/>
        </authorList>
    </citation>
    <scope>NUCLEOTIDE SEQUENCE [LARGE SCALE GENOMIC DNA]</scope>
    <source>
        <strain evidence="4">CCM 7132</strain>
    </source>
</reference>
<protein>
    <recommendedName>
        <fullName evidence="5">DUF2155 domain-containing protein</fullName>
    </recommendedName>
</protein>
<gene>
    <name evidence="3" type="ORF">GCM10007207_25120</name>
</gene>
<proteinExistence type="predicted"/>
<evidence type="ECO:0000256" key="2">
    <source>
        <dbReference type="SAM" id="SignalP"/>
    </source>
</evidence>
<accession>A0ABQ1MEX9</accession>
<evidence type="ECO:0000313" key="4">
    <source>
        <dbReference type="Proteomes" id="UP000637769"/>
    </source>
</evidence>
<dbReference type="Pfam" id="PF09923">
    <property type="entry name" value="DUF2155"/>
    <property type="match status" value="1"/>
</dbReference>
<keyword evidence="2" id="KW-0732">Signal</keyword>
<dbReference type="RefSeq" id="WP_229719873.1">
    <property type="nucleotide sequence ID" value="NZ_BMCH01000007.1"/>
</dbReference>
<feature type="chain" id="PRO_5047284031" description="DUF2155 domain-containing protein" evidence="2">
    <location>
        <begin position="30"/>
        <end position="272"/>
    </location>
</feature>
<feature type="region of interest" description="Disordered" evidence="1">
    <location>
        <begin position="161"/>
        <end position="272"/>
    </location>
</feature>
<feature type="compositionally biased region" description="Pro residues" evidence="1">
    <location>
        <begin position="188"/>
        <end position="202"/>
    </location>
</feature>
<evidence type="ECO:0008006" key="5">
    <source>
        <dbReference type="Google" id="ProtNLM"/>
    </source>
</evidence>
<evidence type="ECO:0000313" key="3">
    <source>
        <dbReference type="EMBL" id="GGC38597.1"/>
    </source>
</evidence>
<sequence>MKRALSRTAMLVALPLTMAPGAIIPAALAAEAVAPPVMYPADLWQGRGEAVIRVLNRTDSHIETLTIPVGGQAQYRSLHLGVTRCVDRPETLPSDSAALITTSDDTDPGGHYEGWVLAEEPSLTGYKSALYGITVIACSGPKTDPALAPLPQSVVPVLTNATPEGAQNQPGDLDDPTHAATSGGAPPQTLPNTPPGSLPARPPATQSGGPMALTPFGEQTTPSRPPVSAPRQMTGQPQHQDAGGPMQLAPLSGGSTSGGTGQALPPPQPYNQ</sequence>
<organism evidence="3 4">
    <name type="scientific">Asaia siamensis</name>
    <dbReference type="NCBI Taxonomy" id="110479"/>
    <lineage>
        <taxon>Bacteria</taxon>
        <taxon>Pseudomonadati</taxon>
        <taxon>Pseudomonadota</taxon>
        <taxon>Alphaproteobacteria</taxon>
        <taxon>Acetobacterales</taxon>
        <taxon>Acetobacteraceae</taxon>
        <taxon>Asaia</taxon>
    </lineage>
</organism>
<dbReference type="InterPro" id="IPR019225">
    <property type="entry name" value="DUF2155"/>
</dbReference>
<feature type="signal peptide" evidence="2">
    <location>
        <begin position="1"/>
        <end position="29"/>
    </location>
</feature>
<keyword evidence="4" id="KW-1185">Reference proteome</keyword>
<feature type="compositionally biased region" description="Polar residues" evidence="1">
    <location>
        <begin position="161"/>
        <end position="170"/>
    </location>
</feature>